<organism evidence="2 3">
    <name type="scientific">Saccharothrix ecbatanensis</name>
    <dbReference type="NCBI Taxonomy" id="1105145"/>
    <lineage>
        <taxon>Bacteria</taxon>
        <taxon>Bacillati</taxon>
        <taxon>Actinomycetota</taxon>
        <taxon>Actinomycetes</taxon>
        <taxon>Pseudonocardiales</taxon>
        <taxon>Pseudonocardiaceae</taxon>
        <taxon>Saccharothrix</taxon>
    </lineage>
</organism>
<dbReference type="GO" id="GO:0016747">
    <property type="term" value="F:acyltransferase activity, transferring groups other than amino-acyl groups"/>
    <property type="evidence" value="ECO:0007669"/>
    <property type="project" value="InterPro"/>
</dbReference>
<dbReference type="AlphaFoldDB" id="A0A7W9M5P8"/>
<protein>
    <submittedName>
        <fullName evidence="2">GNAT superfamily N-acetyltransferase</fullName>
    </submittedName>
</protein>
<keyword evidence="2" id="KW-0808">Transferase</keyword>
<dbReference type="PANTHER" id="PTHR47237:SF2">
    <property type="entry name" value="BLL4206 PROTEIN"/>
    <property type="match status" value="1"/>
</dbReference>
<gene>
    <name evidence="2" type="ORF">F4560_008086</name>
</gene>
<dbReference type="PANTHER" id="PTHR47237">
    <property type="entry name" value="SLL0310 PROTEIN"/>
    <property type="match status" value="1"/>
</dbReference>
<dbReference type="PROSITE" id="PS51186">
    <property type="entry name" value="GNAT"/>
    <property type="match status" value="1"/>
</dbReference>
<accession>A0A7W9M5P8</accession>
<name>A0A7W9M5P8_9PSEU</name>
<dbReference type="Pfam" id="PF18014">
    <property type="entry name" value="Acetyltransf_18"/>
    <property type="match status" value="1"/>
</dbReference>
<dbReference type="InterPro" id="IPR041496">
    <property type="entry name" value="YitH/HolE_GNAT"/>
</dbReference>
<dbReference type="EMBL" id="JACHMO010000001">
    <property type="protein sequence ID" value="MBB5808318.1"/>
    <property type="molecule type" value="Genomic_DNA"/>
</dbReference>
<dbReference type="InterPro" id="IPR000182">
    <property type="entry name" value="GNAT_dom"/>
</dbReference>
<keyword evidence="3" id="KW-1185">Reference proteome</keyword>
<dbReference type="InterPro" id="IPR016181">
    <property type="entry name" value="Acyl_CoA_acyltransferase"/>
</dbReference>
<reference evidence="2 3" key="1">
    <citation type="submission" date="2020-08" db="EMBL/GenBank/DDBJ databases">
        <title>Sequencing the genomes of 1000 actinobacteria strains.</title>
        <authorList>
            <person name="Klenk H.-P."/>
        </authorList>
    </citation>
    <scope>NUCLEOTIDE SEQUENCE [LARGE SCALE GENOMIC DNA]</scope>
    <source>
        <strain evidence="2 3">DSM 45486</strain>
    </source>
</reference>
<dbReference type="RefSeq" id="WP_312869765.1">
    <property type="nucleotide sequence ID" value="NZ_JACHMO010000001.1"/>
</dbReference>
<dbReference type="Pfam" id="PF13508">
    <property type="entry name" value="Acetyltransf_7"/>
    <property type="match status" value="1"/>
</dbReference>
<evidence type="ECO:0000313" key="3">
    <source>
        <dbReference type="Proteomes" id="UP000552097"/>
    </source>
</evidence>
<proteinExistence type="predicted"/>
<dbReference type="Gene3D" id="3.40.630.90">
    <property type="match status" value="1"/>
</dbReference>
<evidence type="ECO:0000259" key="1">
    <source>
        <dbReference type="PROSITE" id="PS51186"/>
    </source>
</evidence>
<dbReference type="InterPro" id="IPR052729">
    <property type="entry name" value="Acyl/Acetyltrans_Enzymes"/>
</dbReference>
<dbReference type="SUPFAM" id="SSF55729">
    <property type="entry name" value="Acyl-CoA N-acyltransferases (Nat)"/>
    <property type="match status" value="1"/>
</dbReference>
<dbReference type="Gene3D" id="3.40.630.30">
    <property type="match status" value="1"/>
</dbReference>
<sequence>MTELRALTPDDLPACVRLGLDRQWSPEPAKWAFLLRVGTGFGLVDGGELVGTVIITRFGVEHAAVSMVLVASSHGGRGLGRRLMEHALAFAGTPVVSLHATSYGKPLYEKLGFRSVGRVTAHVGAFDGTASGTSRPVEDADRAKVVAADAEVFGTDRSAMWGELFGFASQVRVADDGFVAAWANGPVTMVGPVVAPSVGRAAELISDVAVGATSVRVDVGDPALASWLVARGLAPRYTVDLMVRGAFGGDRSRLYAPVMQALG</sequence>
<feature type="domain" description="N-acetyltransferase" evidence="1">
    <location>
        <begin position="2"/>
        <end position="138"/>
    </location>
</feature>
<comment type="caution">
    <text evidence="2">The sequence shown here is derived from an EMBL/GenBank/DDBJ whole genome shotgun (WGS) entry which is preliminary data.</text>
</comment>
<evidence type="ECO:0000313" key="2">
    <source>
        <dbReference type="EMBL" id="MBB5808318.1"/>
    </source>
</evidence>
<dbReference type="CDD" id="cd04301">
    <property type="entry name" value="NAT_SF"/>
    <property type="match status" value="1"/>
</dbReference>
<dbReference type="Proteomes" id="UP000552097">
    <property type="component" value="Unassembled WGS sequence"/>
</dbReference>